<dbReference type="SMART" id="SM00028">
    <property type="entry name" value="TPR"/>
    <property type="match status" value="4"/>
</dbReference>
<dbReference type="SUPFAM" id="SSF48452">
    <property type="entry name" value="TPR-like"/>
    <property type="match status" value="2"/>
</dbReference>
<gene>
    <name evidence="3" type="ORF">D6D13_04674</name>
</gene>
<evidence type="ECO:0000259" key="2">
    <source>
        <dbReference type="PROSITE" id="PS50280"/>
    </source>
</evidence>
<organism evidence="3">
    <name type="scientific">Aureobasidium pullulans</name>
    <name type="common">Black yeast</name>
    <name type="synonym">Pullularia pullulans</name>
    <dbReference type="NCBI Taxonomy" id="5580"/>
    <lineage>
        <taxon>Eukaryota</taxon>
        <taxon>Fungi</taxon>
        <taxon>Dikarya</taxon>
        <taxon>Ascomycota</taxon>
        <taxon>Pezizomycotina</taxon>
        <taxon>Dothideomycetes</taxon>
        <taxon>Dothideomycetidae</taxon>
        <taxon>Dothideales</taxon>
        <taxon>Saccotheciaceae</taxon>
        <taxon>Aureobasidium</taxon>
    </lineage>
</organism>
<dbReference type="SUPFAM" id="SSF82199">
    <property type="entry name" value="SET domain"/>
    <property type="match status" value="2"/>
</dbReference>
<dbReference type="PROSITE" id="PS50280">
    <property type="entry name" value="SET"/>
    <property type="match status" value="2"/>
</dbReference>
<reference evidence="3" key="1">
    <citation type="submission" date="2018-10" db="EMBL/GenBank/DDBJ databases">
        <title>Fifty Aureobasidium pullulans genomes reveal a recombining polyextremotolerant generalist.</title>
        <authorList>
            <person name="Gostincar C."/>
            <person name="Turk M."/>
            <person name="Zajc J."/>
            <person name="Gunde-Cimerman N."/>
        </authorList>
    </citation>
    <scope>NUCLEOTIDE SEQUENCE [LARGE SCALE GENOMIC DNA]</scope>
    <source>
        <strain evidence="3">EXF-10085</strain>
    </source>
</reference>
<sequence length="1283" mass="143603">MGEHQHPLQSDSKRAERIRLKRDEIVKEHAELKSRCRPTMSEITPRFKIVLFVRAIEQPMQLGPLFPVMNVVEDITNDVSHMEIFFPSTSPPMAILMQGTVLAIKEPLYVMNHGKRVIRVVQPSNVKVLKPEHEMFPRVFAEPPPLVPKTSMEWAKEGNNALEIGEYSRSVNCFTSGLGTHPENDELRQSLHRSRATAAFHAGQYDLAMADAFLSLPAPGNTLKSTDCTALRCAGDAAYQLRDFSQARAIYQRLLSILPADIQGLGELRKIEARIHEETTGAYNFRALLEDQILADHATFINRTEVQDSEGHGRGVFAKDDIVCGELIFCEKAFTISHPPPQLSGDHHSISMQKLYANPSLARSILALYGGTTYSSDADLPYVDGQIVIDVFQILQIIDHNVYGFEAGHAQQPYGSTKYSSNEERESVGLFAYASYLNHSCLNNTSRSIIGDMMLVRASKPIRKGTEITTTYLSPSIGEPGRTAELNRIWKFHCDCKLCAAEIACNTQWKPIFDEVRSHRLPQDLEDPALLEDRIHKAQTLIGRVEENYSTLNGLPRVALRELQEILMVSNSRLGHYDKSCEHAQCLLRESGYQISTEASQVRMDFTNGVPTRGVVDALYLLAKQEQYQEVAKQFLLLAKQIYLTLNVRVFGEPVYLNNVVSLVNVVEDEAGDVEKVQLFFSSTLPPQAMLAKGTVIAVKEPYYELCDGSSYLRVDRPSNVKILRQEDPWFLEFFKTPSKPIPTAAACWKERGNQALGLKKYTDAIQCYTSGLNTSGLTEAYRRDLRRSRAAVNLLAGYYDAAKTDALESLTGHNDDESRKLDTKALYRAGRSSYHLRDFLAAEELYQRLLAISPLDEDGLRELSKTQTRLIEQDTGLYDFSSIAVQKKHVDCASFINRTEVRATGDRGRGLFATQYFACGDLVACEKAFAMAYRSSTAITDVTRLIDVDTQTEHWNLAGTLWSKTIRKIFANPSLAPKVLDMDAGSFHRTKTPLQMVDDTPVVDVFLVNSIIECAAFGAIESNAREPFGNNSNVSVLEYPTQNPVGLWINASYVNHSCIPNVAHSYIGDMMILRAAKNIPKGTEITMAYRKPHADPEIRQAEYQKLFGFRCTCNLCTTEAQRSGFHKLLVNQAAEQPLTWVLNNIEGMARFAEAQALVITTIHAYSTATHKSLPRLSLPEAHACMMFNYGRAKDLDKTEECAIALANDLGYQISVKGTKVHLDRTNGYSDMIMVDVLTNLTEVAVRRGHLDLALEFQSLAKEMYIITNGVISGMYKKYGKFG</sequence>
<dbReference type="InterPro" id="IPR046341">
    <property type="entry name" value="SET_dom_sf"/>
</dbReference>
<accession>A0A4S9CW71</accession>
<dbReference type="Pfam" id="PF00856">
    <property type="entry name" value="SET"/>
    <property type="match status" value="2"/>
</dbReference>
<feature type="repeat" description="TPR" evidence="1">
    <location>
        <begin position="824"/>
        <end position="857"/>
    </location>
</feature>
<dbReference type="SMART" id="SM00317">
    <property type="entry name" value="SET"/>
    <property type="match status" value="2"/>
</dbReference>
<dbReference type="InterPro" id="IPR011990">
    <property type="entry name" value="TPR-like_helical_dom_sf"/>
</dbReference>
<dbReference type="InterPro" id="IPR001214">
    <property type="entry name" value="SET_dom"/>
</dbReference>
<feature type="domain" description="SET" evidence="2">
    <location>
        <begin position="302"/>
        <end position="473"/>
    </location>
</feature>
<dbReference type="Gene3D" id="1.25.40.10">
    <property type="entry name" value="Tetratricopeptide repeat domain"/>
    <property type="match status" value="2"/>
</dbReference>
<proteinExistence type="predicted"/>
<name>A0A4S9CW71_AURPU</name>
<dbReference type="InterPro" id="IPR019734">
    <property type="entry name" value="TPR_rpt"/>
</dbReference>
<dbReference type="CDD" id="cd20071">
    <property type="entry name" value="SET_SMYD"/>
    <property type="match status" value="2"/>
</dbReference>
<dbReference type="EMBL" id="QZAS01000013">
    <property type="protein sequence ID" value="THX11846.1"/>
    <property type="molecule type" value="Genomic_DNA"/>
</dbReference>
<keyword evidence="1" id="KW-0802">TPR repeat</keyword>
<evidence type="ECO:0000256" key="1">
    <source>
        <dbReference type="PROSITE-ProRule" id="PRU00339"/>
    </source>
</evidence>
<comment type="caution">
    <text evidence="3">The sequence shown here is derived from an EMBL/GenBank/DDBJ whole genome shotgun (WGS) entry which is preliminary data.</text>
</comment>
<protein>
    <submittedName>
        <fullName evidence="3">SET domain-containing protein</fullName>
    </submittedName>
</protein>
<dbReference type="Gene3D" id="2.170.270.10">
    <property type="entry name" value="SET domain"/>
    <property type="match status" value="2"/>
</dbReference>
<dbReference type="PROSITE" id="PS50005">
    <property type="entry name" value="TPR"/>
    <property type="match status" value="1"/>
</dbReference>
<evidence type="ECO:0000313" key="3">
    <source>
        <dbReference type="EMBL" id="THX11846.1"/>
    </source>
</evidence>
<feature type="domain" description="SET" evidence="2">
    <location>
        <begin position="898"/>
        <end position="1091"/>
    </location>
</feature>
<dbReference type="PANTHER" id="PTHR47643:SF2">
    <property type="entry name" value="TPR DOMAIN PROTEIN (AFU_ORTHOLOGUE AFUA_5G12710)"/>
    <property type="match status" value="1"/>
</dbReference>
<dbReference type="InterPro" id="IPR053209">
    <property type="entry name" value="Gramillin-biosynth_MTr"/>
</dbReference>
<dbReference type="PANTHER" id="PTHR47643">
    <property type="entry name" value="TPR DOMAIN PROTEIN (AFU_ORTHOLOGUE AFUA_5G12710)"/>
    <property type="match status" value="1"/>
</dbReference>